<dbReference type="Pfam" id="PF13302">
    <property type="entry name" value="Acetyltransf_3"/>
    <property type="match status" value="1"/>
</dbReference>
<dbReference type="AlphaFoldDB" id="A0A6I4T3S1"/>
<dbReference type="SUPFAM" id="SSF55729">
    <property type="entry name" value="Acyl-CoA N-acyltransferases (Nat)"/>
    <property type="match status" value="1"/>
</dbReference>
<dbReference type="PROSITE" id="PS51186">
    <property type="entry name" value="GNAT"/>
    <property type="match status" value="1"/>
</dbReference>
<keyword evidence="3" id="KW-1185">Reference proteome</keyword>
<proteinExistence type="predicted"/>
<accession>A0A6I4T3S1</accession>
<dbReference type="Proteomes" id="UP000438476">
    <property type="component" value="Unassembled WGS sequence"/>
</dbReference>
<evidence type="ECO:0000259" key="1">
    <source>
        <dbReference type="PROSITE" id="PS51186"/>
    </source>
</evidence>
<dbReference type="OrthoDB" id="5295305at2"/>
<organism evidence="2 3">
    <name type="scientific">Altericroceibacterium endophyticum</name>
    <dbReference type="NCBI Taxonomy" id="1808508"/>
    <lineage>
        <taxon>Bacteria</taxon>
        <taxon>Pseudomonadati</taxon>
        <taxon>Pseudomonadota</taxon>
        <taxon>Alphaproteobacteria</taxon>
        <taxon>Sphingomonadales</taxon>
        <taxon>Erythrobacteraceae</taxon>
        <taxon>Altericroceibacterium</taxon>
    </lineage>
</organism>
<name>A0A6I4T3S1_9SPHN</name>
<dbReference type="GO" id="GO:0016747">
    <property type="term" value="F:acyltransferase activity, transferring groups other than amino-acyl groups"/>
    <property type="evidence" value="ECO:0007669"/>
    <property type="project" value="InterPro"/>
</dbReference>
<gene>
    <name evidence="2" type="ORF">GRI91_00225</name>
</gene>
<comment type="caution">
    <text evidence="2">The sequence shown here is derived from an EMBL/GenBank/DDBJ whole genome shotgun (WGS) entry which is preliminary data.</text>
</comment>
<feature type="domain" description="N-acetyltransferase" evidence="1">
    <location>
        <begin position="9"/>
        <end position="177"/>
    </location>
</feature>
<dbReference type="PANTHER" id="PTHR43792:SF1">
    <property type="entry name" value="N-ACETYLTRANSFERASE DOMAIN-CONTAINING PROTEIN"/>
    <property type="match status" value="1"/>
</dbReference>
<evidence type="ECO:0000313" key="2">
    <source>
        <dbReference type="EMBL" id="MXO64185.1"/>
    </source>
</evidence>
<dbReference type="PANTHER" id="PTHR43792">
    <property type="entry name" value="GNAT FAMILY, PUTATIVE (AFU_ORTHOLOGUE AFUA_3G00765)-RELATED-RELATED"/>
    <property type="match status" value="1"/>
</dbReference>
<dbReference type="EMBL" id="WTYT01000001">
    <property type="protein sequence ID" value="MXO64185.1"/>
    <property type="molecule type" value="Genomic_DNA"/>
</dbReference>
<dbReference type="Gene3D" id="3.40.630.30">
    <property type="match status" value="1"/>
</dbReference>
<dbReference type="InterPro" id="IPR000182">
    <property type="entry name" value="GNAT_dom"/>
</dbReference>
<protein>
    <submittedName>
        <fullName evidence="2">GNAT family N-acetyltransferase</fullName>
    </submittedName>
</protein>
<keyword evidence="2" id="KW-0808">Transferase</keyword>
<sequence length="188" mass="21538">MKPIHTDRLAIRNFRVGDAEALFAYLREPTVSCFFSLKLADLAAAEKEVLKRAGNDEYLAVCLQESGQLIGDVFIHPDAAWPDDPEQPQQPDTVSVGWNFNPLFSGKGYAFEAAKAVFAELFTHQNKRRIYAYVEDHNASSRRLCEKLGMRREGLFLEYVTFQNDSAGNPIYENTMQYAILRHEWNER</sequence>
<dbReference type="InterPro" id="IPR051531">
    <property type="entry name" value="N-acetyltransferase"/>
</dbReference>
<evidence type="ECO:0000313" key="3">
    <source>
        <dbReference type="Proteomes" id="UP000438476"/>
    </source>
</evidence>
<reference evidence="2 3" key="1">
    <citation type="submission" date="2019-12" db="EMBL/GenBank/DDBJ databases">
        <title>Genomic-based taxomic classification of the family Erythrobacteraceae.</title>
        <authorList>
            <person name="Xu L."/>
        </authorList>
    </citation>
    <scope>NUCLEOTIDE SEQUENCE [LARGE SCALE GENOMIC DNA]</scope>
    <source>
        <strain evidence="2 3">LMG 29518</strain>
    </source>
</reference>
<dbReference type="InterPro" id="IPR016181">
    <property type="entry name" value="Acyl_CoA_acyltransferase"/>
</dbReference>